<keyword evidence="4" id="KW-0378">Hydrolase</keyword>
<reference evidence="4 5" key="2">
    <citation type="journal article" date="2016" name="Int. J. Syst. Evol. Microbiol.">
        <title>Bacillus gobiensis sp. nov., isolated from a soil sample.</title>
        <authorList>
            <person name="Liu B."/>
            <person name="Liu G.H."/>
            <person name="Cetin S."/>
            <person name="Schumann P."/>
            <person name="Pan Z.Z."/>
            <person name="Chen Q.Q."/>
        </authorList>
    </citation>
    <scope>NUCLEOTIDE SEQUENCE [LARGE SCALE GENOMIC DNA]</scope>
    <source>
        <strain evidence="4 5">FJAT-4402</strain>
    </source>
</reference>
<dbReference type="Proteomes" id="UP000067625">
    <property type="component" value="Chromosome"/>
</dbReference>
<dbReference type="InterPro" id="IPR011234">
    <property type="entry name" value="Fumarylacetoacetase-like_C"/>
</dbReference>
<gene>
    <name evidence="4" type="ORF">AM592_18775</name>
</gene>
<evidence type="ECO:0000259" key="3">
    <source>
        <dbReference type="Pfam" id="PF01557"/>
    </source>
</evidence>
<accession>A0A0M5JET1</accession>
<evidence type="ECO:0000313" key="5">
    <source>
        <dbReference type="Proteomes" id="UP000067625"/>
    </source>
</evidence>
<protein>
    <submittedName>
        <fullName evidence="4">Fumarylacetoacetate hydrolase</fullName>
    </submittedName>
</protein>
<dbReference type="AlphaFoldDB" id="A0A0M5JET1"/>
<evidence type="ECO:0000256" key="2">
    <source>
        <dbReference type="ARBA" id="ARBA00022723"/>
    </source>
</evidence>
<dbReference type="EMBL" id="CP012600">
    <property type="protein sequence ID" value="ALC83369.1"/>
    <property type="molecule type" value="Genomic_DNA"/>
</dbReference>
<organism evidence="4 5">
    <name type="scientific">Bacillus gobiensis</name>
    <dbReference type="NCBI Taxonomy" id="1441095"/>
    <lineage>
        <taxon>Bacteria</taxon>
        <taxon>Bacillati</taxon>
        <taxon>Bacillota</taxon>
        <taxon>Bacilli</taxon>
        <taxon>Bacillales</taxon>
        <taxon>Bacillaceae</taxon>
        <taxon>Bacillus</taxon>
    </lineage>
</organism>
<dbReference type="RefSeq" id="WP_053605208.1">
    <property type="nucleotide sequence ID" value="NZ_CP012600.1"/>
</dbReference>
<sequence length="299" mass="33223">MRIIRYVNENSVAILAALTKEGKVYPLPQADFMKLVQQANDQNLSLLAFVESAVLGVDPISHSVESLSLLVPIEAPEVWASGVTYERSRDARNFESSEGEIESVTFYDKVYDAERPEIFMKSTAARTVGPNDEVCLRSDSHWQIPEPELGLVINSKGEILGYTIGNDMSCRDIEGENPLYLPQAKVWKHSCSIGPAVLLAETVQDPYQFEITCRIYRGGLKVVEEKASTRQLKRTFDELVSYLLKDNQIFDGTVLLTGTCIIPPNEFTLADGDRIEIEISDIGVLQNPVRLANPAIPTS</sequence>
<dbReference type="PANTHER" id="PTHR42796:SF7">
    <property type="entry name" value="2-DEHYDRO-3-DEOXY-D-ARABINONATE DEHYDRATASE"/>
    <property type="match status" value="1"/>
</dbReference>
<dbReference type="OrthoDB" id="9779415at2"/>
<comment type="similarity">
    <text evidence="1">Belongs to the FAH family.</text>
</comment>
<dbReference type="SUPFAM" id="SSF56529">
    <property type="entry name" value="FAH"/>
    <property type="match status" value="1"/>
</dbReference>
<keyword evidence="2" id="KW-0479">Metal-binding</keyword>
<dbReference type="InterPro" id="IPR036663">
    <property type="entry name" value="Fumarylacetoacetase_C_sf"/>
</dbReference>
<dbReference type="Pfam" id="PF01557">
    <property type="entry name" value="FAA_hydrolase"/>
    <property type="match status" value="1"/>
</dbReference>
<dbReference type="GO" id="GO:0046872">
    <property type="term" value="F:metal ion binding"/>
    <property type="evidence" value="ECO:0007669"/>
    <property type="project" value="UniProtKB-KW"/>
</dbReference>
<evidence type="ECO:0000313" key="4">
    <source>
        <dbReference type="EMBL" id="ALC83369.1"/>
    </source>
</evidence>
<dbReference type="Gene3D" id="3.90.850.10">
    <property type="entry name" value="Fumarylacetoacetase-like, C-terminal domain"/>
    <property type="match status" value="1"/>
</dbReference>
<dbReference type="InterPro" id="IPR051121">
    <property type="entry name" value="FAH"/>
</dbReference>
<dbReference type="STRING" id="1441095.AM592_18775"/>
<dbReference type="GO" id="GO:0016787">
    <property type="term" value="F:hydrolase activity"/>
    <property type="evidence" value="ECO:0007669"/>
    <property type="project" value="UniProtKB-KW"/>
</dbReference>
<name>A0A0M5JET1_9BACI</name>
<evidence type="ECO:0000256" key="1">
    <source>
        <dbReference type="ARBA" id="ARBA00010211"/>
    </source>
</evidence>
<proteinExistence type="inferred from homology"/>
<dbReference type="PATRIC" id="fig|1441095.3.peg.4135"/>
<reference evidence="5" key="1">
    <citation type="submission" date="2015-08" db="EMBL/GenBank/DDBJ databases">
        <title>Genome sequencing project for genomic taxonomy and phylogenomics of Bacillus-like bacteria.</title>
        <authorList>
            <person name="Liu B."/>
            <person name="Wang J."/>
            <person name="Zhu Y."/>
            <person name="Liu G."/>
            <person name="Chen Q."/>
            <person name="Chen Z."/>
            <person name="Lan J."/>
            <person name="Che J."/>
            <person name="Ge C."/>
            <person name="Shi H."/>
            <person name="Pan Z."/>
            <person name="Liu X."/>
        </authorList>
    </citation>
    <scope>NUCLEOTIDE SEQUENCE [LARGE SCALE GENOMIC DNA]</scope>
    <source>
        <strain evidence="5">FJAT-4402</strain>
    </source>
</reference>
<dbReference type="PANTHER" id="PTHR42796">
    <property type="entry name" value="FUMARYLACETOACETATE HYDROLASE DOMAIN-CONTAINING PROTEIN 2A-RELATED"/>
    <property type="match status" value="1"/>
</dbReference>
<feature type="domain" description="Fumarylacetoacetase-like C-terminal" evidence="3">
    <location>
        <begin position="91"/>
        <end position="290"/>
    </location>
</feature>
<dbReference type="GO" id="GO:0044281">
    <property type="term" value="P:small molecule metabolic process"/>
    <property type="evidence" value="ECO:0007669"/>
    <property type="project" value="UniProtKB-ARBA"/>
</dbReference>
<keyword evidence="5" id="KW-1185">Reference proteome</keyword>